<evidence type="ECO:0000256" key="3">
    <source>
        <dbReference type="ARBA" id="ARBA00022723"/>
    </source>
</evidence>
<keyword evidence="3 6" id="KW-0479">Metal-binding</keyword>
<dbReference type="GeneID" id="98149649"/>
<keyword evidence="5 6" id="KW-0408">Iron</keyword>
<dbReference type="CDD" id="cd11070">
    <property type="entry name" value="CYP56-like"/>
    <property type="match status" value="1"/>
</dbReference>
<evidence type="ECO:0000256" key="7">
    <source>
        <dbReference type="SAM" id="Phobius"/>
    </source>
</evidence>
<keyword evidence="4 6" id="KW-0560">Oxidoreductase</keyword>
<dbReference type="EMBL" id="JBFXLQ010000041">
    <property type="protein sequence ID" value="KAL2864323.1"/>
    <property type="molecule type" value="Genomic_DNA"/>
</dbReference>
<dbReference type="InterPro" id="IPR050121">
    <property type="entry name" value="Cytochrome_P450_monoxygenase"/>
</dbReference>
<dbReference type="InterPro" id="IPR001128">
    <property type="entry name" value="Cyt_P450"/>
</dbReference>
<feature type="transmembrane region" description="Helical" evidence="7">
    <location>
        <begin position="38"/>
        <end position="59"/>
    </location>
</feature>
<keyword evidence="6" id="KW-0503">Monooxygenase</keyword>
<dbReference type="PRINTS" id="PR00385">
    <property type="entry name" value="P450"/>
</dbReference>
<name>A0ABR4LIF3_9EURO</name>
<comment type="similarity">
    <text evidence="2 6">Belongs to the cytochrome P450 family.</text>
</comment>
<evidence type="ECO:0000256" key="6">
    <source>
        <dbReference type="RuleBase" id="RU000461"/>
    </source>
</evidence>
<dbReference type="SUPFAM" id="SSF48264">
    <property type="entry name" value="Cytochrome P450"/>
    <property type="match status" value="1"/>
</dbReference>
<reference evidence="8 9" key="1">
    <citation type="submission" date="2024-07" db="EMBL/GenBank/DDBJ databases">
        <title>Section-level genome sequencing and comparative genomics of Aspergillus sections Usti and Cavernicolus.</title>
        <authorList>
            <consortium name="Lawrence Berkeley National Laboratory"/>
            <person name="Nybo J.L."/>
            <person name="Vesth T.C."/>
            <person name="Theobald S."/>
            <person name="Frisvad J.C."/>
            <person name="Larsen T.O."/>
            <person name="Kjaerboelling I."/>
            <person name="Rothschild-Mancinelli K."/>
            <person name="Lyhne E.K."/>
            <person name="Kogle M.E."/>
            <person name="Barry K."/>
            <person name="Clum A."/>
            <person name="Na H."/>
            <person name="Ledsgaard L."/>
            <person name="Lin J."/>
            <person name="Lipzen A."/>
            <person name="Kuo A."/>
            <person name="Riley R."/>
            <person name="Mondo S."/>
            <person name="Labutti K."/>
            <person name="Haridas S."/>
            <person name="Pangalinan J."/>
            <person name="Salamov A.A."/>
            <person name="Simmons B.A."/>
            <person name="Magnuson J.K."/>
            <person name="Chen J."/>
            <person name="Drula E."/>
            <person name="Henrissat B."/>
            <person name="Wiebenga A."/>
            <person name="Lubbers R.J."/>
            <person name="Gomes A.C."/>
            <person name="Macurrencykelacurrency M.R."/>
            <person name="Stajich J."/>
            <person name="Grigoriev I.V."/>
            <person name="Mortensen U.H."/>
            <person name="De Vries R.P."/>
            <person name="Baker S.E."/>
            <person name="Andersen M.R."/>
        </authorList>
    </citation>
    <scope>NUCLEOTIDE SEQUENCE [LARGE SCALE GENOMIC DNA]</scope>
    <source>
        <strain evidence="8 9">CBS 449.75</strain>
    </source>
</reference>
<evidence type="ECO:0000313" key="9">
    <source>
        <dbReference type="Proteomes" id="UP001610432"/>
    </source>
</evidence>
<evidence type="ECO:0000256" key="1">
    <source>
        <dbReference type="ARBA" id="ARBA00001971"/>
    </source>
</evidence>
<dbReference type="PANTHER" id="PTHR24305:SF166">
    <property type="entry name" value="CYTOCHROME P450 12A4, MITOCHONDRIAL-RELATED"/>
    <property type="match status" value="1"/>
</dbReference>
<dbReference type="PANTHER" id="PTHR24305">
    <property type="entry name" value="CYTOCHROME P450"/>
    <property type="match status" value="1"/>
</dbReference>
<gene>
    <name evidence="8" type="ORF">BJX67DRAFT_390012</name>
</gene>
<dbReference type="RefSeq" id="XP_070883302.1">
    <property type="nucleotide sequence ID" value="XM_071034577.1"/>
</dbReference>
<dbReference type="Gene3D" id="1.10.630.10">
    <property type="entry name" value="Cytochrome P450"/>
    <property type="match status" value="1"/>
</dbReference>
<dbReference type="PROSITE" id="PS00086">
    <property type="entry name" value="CYTOCHROME_P450"/>
    <property type="match status" value="1"/>
</dbReference>
<protein>
    <submittedName>
        <fullName evidence="8">Cytochrome P450</fullName>
    </submittedName>
</protein>
<evidence type="ECO:0000256" key="5">
    <source>
        <dbReference type="ARBA" id="ARBA00023004"/>
    </source>
</evidence>
<dbReference type="Pfam" id="PF00067">
    <property type="entry name" value="p450"/>
    <property type="match status" value="1"/>
</dbReference>
<evidence type="ECO:0000256" key="2">
    <source>
        <dbReference type="ARBA" id="ARBA00010617"/>
    </source>
</evidence>
<comment type="caution">
    <text evidence="8">The sequence shown here is derived from an EMBL/GenBank/DDBJ whole genome shotgun (WGS) entry which is preliminary data.</text>
</comment>
<keyword evidence="7" id="KW-0472">Membrane</keyword>
<dbReference type="InterPro" id="IPR017972">
    <property type="entry name" value="Cyt_P450_CS"/>
</dbReference>
<comment type="cofactor">
    <cofactor evidence="1">
        <name>heme</name>
        <dbReference type="ChEBI" id="CHEBI:30413"/>
    </cofactor>
</comment>
<keyword evidence="6" id="KW-0349">Heme</keyword>
<dbReference type="InterPro" id="IPR002401">
    <property type="entry name" value="Cyt_P450_E_grp-I"/>
</dbReference>
<keyword evidence="9" id="KW-1185">Reference proteome</keyword>
<sequence length="583" mass="66590">MWLSLASGLILLYSFDYFRRLYKNIRIAQRSKLPYFVVPFTFGIIPTILLQTGWVLYIIDNWLPEWLGNNLKDVVPNCRWMLKDRQVKRYGKVYLVVTPKVVMCNVSDAEVVSHITNNRGSFLKPIWQYQVIELYGPNVVTCEADQWARHRRQTANIFNEKNNELVWREGISLVNGMIEHWRSLSQVDATHGFVVRTIRDDMMKFALSLFSVAGFGVRMPFKPVNRGSAELEGPYGAFQDTTTPPKGFDFTFRSVTAYMNVNISTVVFANLILPKWVPRGLLPFLKWDFAAYRDLRTYLERLLSIAEAQDTTTASNLIQGMLRDRSLSKEGSLSDLEIISNAHIFTIAGHETTASTLQYALLSLALHPDVQEWVYEGIIEATRGEPVNVAHWNYASVYPRLVTSLCVMLETMRLYPPIVTVPKWTGNTARTVRYQGRDLVLEPGVNISLNMNGLHYSEEYWGPDAGTFSPQRWDKNNKESFLARNDNLPGLNAAGLEYPTIHKPVRGAYVPFSDGIRACLGKKFAQVEVVIALTVILRRYRVELIRKDNEGRMFAEKALEGSYSVIALAMKEDVPLVFQERCQ</sequence>
<dbReference type="InterPro" id="IPR036396">
    <property type="entry name" value="Cyt_P450_sf"/>
</dbReference>
<proteinExistence type="inferred from homology"/>
<evidence type="ECO:0000256" key="4">
    <source>
        <dbReference type="ARBA" id="ARBA00023002"/>
    </source>
</evidence>
<organism evidence="8 9">
    <name type="scientific">Aspergillus lucknowensis</name>
    <dbReference type="NCBI Taxonomy" id="176173"/>
    <lineage>
        <taxon>Eukaryota</taxon>
        <taxon>Fungi</taxon>
        <taxon>Dikarya</taxon>
        <taxon>Ascomycota</taxon>
        <taxon>Pezizomycotina</taxon>
        <taxon>Eurotiomycetes</taxon>
        <taxon>Eurotiomycetidae</taxon>
        <taxon>Eurotiales</taxon>
        <taxon>Aspergillaceae</taxon>
        <taxon>Aspergillus</taxon>
        <taxon>Aspergillus subgen. Nidulantes</taxon>
    </lineage>
</organism>
<dbReference type="PRINTS" id="PR00463">
    <property type="entry name" value="EP450I"/>
</dbReference>
<keyword evidence="7" id="KW-0812">Transmembrane</keyword>
<dbReference type="Proteomes" id="UP001610432">
    <property type="component" value="Unassembled WGS sequence"/>
</dbReference>
<evidence type="ECO:0000313" key="8">
    <source>
        <dbReference type="EMBL" id="KAL2864323.1"/>
    </source>
</evidence>
<keyword evidence="7" id="KW-1133">Transmembrane helix</keyword>
<accession>A0ABR4LIF3</accession>